<dbReference type="AlphaFoldDB" id="A0A645FUD6"/>
<dbReference type="SUPFAM" id="SSF47188">
    <property type="entry name" value="Hemerythrin-like"/>
    <property type="match status" value="1"/>
</dbReference>
<dbReference type="PANTHER" id="PTHR37164:SF1">
    <property type="entry name" value="BACTERIOHEMERYTHRIN"/>
    <property type="match status" value="1"/>
</dbReference>
<evidence type="ECO:0000256" key="3">
    <source>
        <dbReference type="ARBA" id="ARBA00023004"/>
    </source>
</evidence>
<feature type="domain" description="Hemerythrin-like" evidence="4">
    <location>
        <begin position="4"/>
        <end position="105"/>
    </location>
</feature>
<keyword evidence="3" id="KW-0408">Iron</keyword>
<dbReference type="PROSITE" id="PS00550">
    <property type="entry name" value="HEMERYTHRINS"/>
    <property type="match status" value="1"/>
</dbReference>
<dbReference type="EMBL" id="VSSQ01062433">
    <property type="protein sequence ID" value="MPN15614.1"/>
    <property type="molecule type" value="Genomic_DNA"/>
</dbReference>
<dbReference type="InterPro" id="IPR050669">
    <property type="entry name" value="Hemerythrin"/>
</dbReference>
<dbReference type="InterPro" id="IPR016131">
    <property type="entry name" value="Haemerythrin_Fe_BS"/>
</dbReference>
<evidence type="ECO:0000256" key="1">
    <source>
        <dbReference type="ARBA" id="ARBA00010587"/>
    </source>
</evidence>
<dbReference type="NCBIfam" id="TIGR02481">
    <property type="entry name" value="hemeryth_dom"/>
    <property type="match status" value="1"/>
</dbReference>
<gene>
    <name evidence="5" type="ORF">SDC9_162948</name>
</gene>
<dbReference type="CDD" id="cd12107">
    <property type="entry name" value="Hemerythrin"/>
    <property type="match status" value="1"/>
</dbReference>
<evidence type="ECO:0000313" key="5">
    <source>
        <dbReference type="EMBL" id="MPN15614.1"/>
    </source>
</evidence>
<keyword evidence="2" id="KW-0479">Metal-binding</keyword>
<name>A0A645FUD6_9ZZZZ</name>
<accession>A0A645FUD6</accession>
<dbReference type="Pfam" id="PF01814">
    <property type="entry name" value="Hemerythrin"/>
    <property type="match status" value="1"/>
</dbReference>
<proteinExistence type="inferred from homology"/>
<dbReference type="InterPro" id="IPR035938">
    <property type="entry name" value="Hemerythrin-like_sf"/>
</dbReference>
<dbReference type="GO" id="GO:0046872">
    <property type="term" value="F:metal ion binding"/>
    <property type="evidence" value="ECO:0007669"/>
    <property type="project" value="UniProtKB-KW"/>
</dbReference>
<reference evidence="5" key="1">
    <citation type="submission" date="2019-08" db="EMBL/GenBank/DDBJ databases">
        <authorList>
            <person name="Kucharzyk K."/>
            <person name="Murdoch R.W."/>
            <person name="Higgins S."/>
            <person name="Loffler F."/>
        </authorList>
    </citation>
    <scope>NUCLEOTIDE SEQUENCE</scope>
</reference>
<protein>
    <submittedName>
        <fullName evidence="5">Bacteriohemerythrin</fullName>
    </submittedName>
</protein>
<dbReference type="Gene3D" id="1.20.120.50">
    <property type="entry name" value="Hemerythrin-like"/>
    <property type="match status" value="1"/>
</dbReference>
<organism evidence="5">
    <name type="scientific">bioreactor metagenome</name>
    <dbReference type="NCBI Taxonomy" id="1076179"/>
    <lineage>
        <taxon>unclassified sequences</taxon>
        <taxon>metagenomes</taxon>
        <taxon>ecological metagenomes</taxon>
    </lineage>
</organism>
<dbReference type="PANTHER" id="PTHR37164">
    <property type="entry name" value="BACTERIOHEMERYTHRIN"/>
    <property type="match status" value="1"/>
</dbReference>
<comment type="caution">
    <text evidence="5">The sequence shown here is derived from an EMBL/GenBank/DDBJ whole genome shotgun (WGS) entry which is preliminary data.</text>
</comment>
<comment type="similarity">
    <text evidence="1">Belongs to the hemerythrin family.</text>
</comment>
<dbReference type="InterPro" id="IPR012827">
    <property type="entry name" value="Hemerythrin_metal-bd"/>
</dbReference>
<evidence type="ECO:0000256" key="2">
    <source>
        <dbReference type="ARBA" id="ARBA00022723"/>
    </source>
</evidence>
<sequence length="110" mass="12957">MIALANELIRYCFQKPDAERLAHLYDELLQCAIIHFEHEEAILREFAYPKYEAHKEVHSILVSRFAELRHSLSCRELSSLDLAKYVIQEVVVGHIIKDDFEFFTLFDGMK</sequence>
<evidence type="ECO:0000259" key="4">
    <source>
        <dbReference type="Pfam" id="PF01814"/>
    </source>
</evidence>
<dbReference type="InterPro" id="IPR012312">
    <property type="entry name" value="Hemerythrin-like"/>
</dbReference>